<comment type="caution">
    <text evidence="2">The sequence shown here is derived from an EMBL/GenBank/DDBJ whole genome shotgun (WGS) entry which is preliminary data.</text>
</comment>
<evidence type="ECO:0000313" key="2">
    <source>
        <dbReference type="EMBL" id="KAJ3516208.1"/>
    </source>
</evidence>
<proteinExistence type="predicted"/>
<gene>
    <name evidence="2" type="ORF">NLJ89_g1266</name>
</gene>
<dbReference type="Proteomes" id="UP001148786">
    <property type="component" value="Unassembled WGS sequence"/>
</dbReference>
<feature type="compositionally biased region" description="Low complexity" evidence="1">
    <location>
        <begin position="32"/>
        <end position="47"/>
    </location>
</feature>
<dbReference type="EMBL" id="JANKHO010000063">
    <property type="protein sequence ID" value="KAJ3516208.1"/>
    <property type="molecule type" value="Genomic_DNA"/>
</dbReference>
<dbReference type="OrthoDB" id="3071055at2759"/>
<keyword evidence="3" id="KW-1185">Reference proteome</keyword>
<evidence type="ECO:0000256" key="1">
    <source>
        <dbReference type="SAM" id="MobiDB-lite"/>
    </source>
</evidence>
<feature type="region of interest" description="Disordered" evidence="1">
    <location>
        <begin position="32"/>
        <end position="63"/>
    </location>
</feature>
<sequence length="291" mass="32474">MIIQPSYTPNSCIPILNIQDIPAYSARISNSSQSSQLKKSSEKLQQNRGISTKRKAGQSPSLERRLLKTIRADENTTSAPTPKTKDPCTHIFPTLEELGPALSQIIPPPECLFPRGEDVAMISEALGTDVLEDNSDDDSLFGDHGFEASMSNNVARGPQPHHAAPTTRASPRRKSPKNIKIPKAKKVVPAPKPKTRPPVKHIMVVEWTNNLDRFHYLTSGGKLDWRAAEELHKLLTAIDDRKDDLYLTPENLMKTHLATAVKNFRHGGLEGKTKHLADQITKYWRQLCREA</sequence>
<organism evidence="2 3">
    <name type="scientific">Agrocybe chaxingu</name>
    <dbReference type="NCBI Taxonomy" id="84603"/>
    <lineage>
        <taxon>Eukaryota</taxon>
        <taxon>Fungi</taxon>
        <taxon>Dikarya</taxon>
        <taxon>Basidiomycota</taxon>
        <taxon>Agaricomycotina</taxon>
        <taxon>Agaricomycetes</taxon>
        <taxon>Agaricomycetidae</taxon>
        <taxon>Agaricales</taxon>
        <taxon>Agaricineae</taxon>
        <taxon>Strophariaceae</taxon>
        <taxon>Agrocybe</taxon>
    </lineage>
</organism>
<protein>
    <submittedName>
        <fullName evidence="2">Uncharacterized protein</fullName>
    </submittedName>
</protein>
<name>A0A9W8N0A7_9AGAR</name>
<feature type="region of interest" description="Disordered" evidence="1">
    <location>
        <begin position="151"/>
        <end position="178"/>
    </location>
</feature>
<evidence type="ECO:0000313" key="3">
    <source>
        <dbReference type="Proteomes" id="UP001148786"/>
    </source>
</evidence>
<reference evidence="2" key="1">
    <citation type="submission" date="2022-07" db="EMBL/GenBank/DDBJ databases">
        <title>Genome Sequence of Agrocybe chaxingu.</title>
        <authorList>
            <person name="Buettner E."/>
        </authorList>
    </citation>
    <scope>NUCLEOTIDE SEQUENCE</scope>
    <source>
        <strain evidence="2">MP-N11</strain>
    </source>
</reference>
<dbReference type="AlphaFoldDB" id="A0A9W8N0A7"/>
<accession>A0A9W8N0A7</accession>